<keyword evidence="2" id="KW-1185">Reference proteome</keyword>
<dbReference type="EMBL" id="JBHUOX010000010">
    <property type="protein sequence ID" value="MFD3001548.1"/>
    <property type="molecule type" value="Genomic_DNA"/>
</dbReference>
<organism evidence="1 2">
    <name type="scientific">Pontibacter toksunensis</name>
    <dbReference type="NCBI Taxonomy" id="1332631"/>
    <lineage>
        <taxon>Bacteria</taxon>
        <taxon>Pseudomonadati</taxon>
        <taxon>Bacteroidota</taxon>
        <taxon>Cytophagia</taxon>
        <taxon>Cytophagales</taxon>
        <taxon>Hymenobacteraceae</taxon>
        <taxon>Pontibacter</taxon>
    </lineage>
</organism>
<dbReference type="Pfam" id="PF13563">
    <property type="entry name" value="2_5_RNA_ligase2"/>
    <property type="match status" value="1"/>
</dbReference>
<dbReference type="Gene3D" id="3.90.1140.10">
    <property type="entry name" value="Cyclic phosphodiesterase"/>
    <property type="match status" value="1"/>
</dbReference>
<dbReference type="Proteomes" id="UP001597641">
    <property type="component" value="Unassembled WGS sequence"/>
</dbReference>
<dbReference type="RefSeq" id="WP_377485756.1">
    <property type="nucleotide sequence ID" value="NZ_JBHUOX010000010.1"/>
</dbReference>
<evidence type="ECO:0000313" key="2">
    <source>
        <dbReference type="Proteomes" id="UP001597641"/>
    </source>
</evidence>
<dbReference type="SUPFAM" id="SSF55144">
    <property type="entry name" value="LigT-like"/>
    <property type="match status" value="1"/>
</dbReference>
<comment type="caution">
    <text evidence="1">The sequence shown here is derived from an EMBL/GenBank/DDBJ whole genome shotgun (WGS) entry which is preliminary data.</text>
</comment>
<keyword evidence="1" id="KW-0436">Ligase</keyword>
<accession>A0ABW6BZS0</accession>
<dbReference type="GO" id="GO:0016874">
    <property type="term" value="F:ligase activity"/>
    <property type="evidence" value="ECO:0007669"/>
    <property type="project" value="UniProtKB-KW"/>
</dbReference>
<dbReference type="InterPro" id="IPR009097">
    <property type="entry name" value="Cyclic_Pdiesterase"/>
</dbReference>
<gene>
    <name evidence="1" type="ORF">ACFS7Z_14350</name>
</gene>
<protein>
    <submittedName>
        <fullName evidence="1">2'-5' RNA ligase family protein</fullName>
    </submittedName>
</protein>
<sequence>MADEAAKPFDLEKHYDRLWERSLSQFQAGAFELDPLIESDNDTRFGITLLFRPGQEVRDRIQQFLLELQQLEPEQYYYPKSDMHVTVISVISCHAGFSINNIRVEDYVQLIQHTLQNFGNFQLSFRGVTASPSGLLIQGFPVADKLNALRNQLRESFRNTTLQQTIDARYVLQTAHITAVRFKAPLQNASAFLHKVQQYRNKNFEMTEVNELELVYNDWYQRQGLVQVLSRFSLK</sequence>
<evidence type="ECO:0000313" key="1">
    <source>
        <dbReference type="EMBL" id="MFD3001548.1"/>
    </source>
</evidence>
<reference evidence="2" key="1">
    <citation type="journal article" date="2019" name="Int. J. Syst. Evol. Microbiol.">
        <title>The Global Catalogue of Microorganisms (GCM) 10K type strain sequencing project: providing services to taxonomists for standard genome sequencing and annotation.</title>
        <authorList>
            <consortium name="The Broad Institute Genomics Platform"/>
            <consortium name="The Broad Institute Genome Sequencing Center for Infectious Disease"/>
            <person name="Wu L."/>
            <person name="Ma J."/>
        </authorList>
    </citation>
    <scope>NUCLEOTIDE SEQUENCE [LARGE SCALE GENOMIC DNA]</scope>
    <source>
        <strain evidence="2">KCTC 23984</strain>
    </source>
</reference>
<proteinExistence type="predicted"/>
<name>A0ABW6BZS0_9BACT</name>